<keyword evidence="2" id="KW-1133">Transmembrane helix</keyword>
<keyword evidence="2" id="KW-0812">Transmembrane</keyword>
<accession>A0AAD6IPQ2</accession>
<dbReference type="EMBL" id="JAQGDS010000016">
    <property type="protein sequence ID" value="KAJ6255977.1"/>
    <property type="molecule type" value="Genomic_DNA"/>
</dbReference>
<evidence type="ECO:0000313" key="3">
    <source>
        <dbReference type="EMBL" id="KAJ6255977.1"/>
    </source>
</evidence>
<dbReference type="Proteomes" id="UP001221413">
    <property type="component" value="Unassembled WGS sequence"/>
</dbReference>
<protein>
    <submittedName>
        <fullName evidence="3">Uncharacterized protein</fullName>
    </submittedName>
</protein>
<evidence type="ECO:0000313" key="4">
    <source>
        <dbReference type="Proteomes" id="UP001221413"/>
    </source>
</evidence>
<feature type="region of interest" description="Disordered" evidence="1">
    <location>
        <begin position="1"/>
        <end position="44"/>
    </location>
</feature>
<dbReference type="AlphaFoldDB" id="A0AAD6IPQ2"/>
<evidence type="ECO:0000256" key="2">
    <source>
        <dbReference type="SAM" id="Phobius"/>
    </source>
</evidence>
<evidence type="ECO:0000256" key="1">
    <source>
        <dbReference type="SAM" id="MobiDB-lite"/>
    </source>
</evidence>
<reference evidence="3" key="1">
    <citation type="submission" date="2023-01" db="EMBL/GenBank/DDBJ databases">
        <title>The chitinases involved in constricting ring structure development in the nematode-trapping fungus Drechslerella dactyloides.</title>
        <authorList>
            <person name="Wang R."/>
            <person name="Zhang L."/>
            <person name="Tang P."/>
            <person name="Li S."/>
            <person name="Liang L."/>
        </authorList>
    </citation>
    <scope>NUCLEOTIDE SEQUENCE</scope>
    <source>
        <strain evidence="3">YMF1.00031</strain>
    </source>
</reference>
<keyword evidence="4" id="KW-1185">Reference proteome</keyword>
<name>A0AAD6IPQ2_DREDA</name>
<gene>
    <name evidence="3" type="ORF">Dda_9270</name>
</gene>
<keyword evidence="2" id="KW-0472">Membrane</keyword>
<proteinExistence type="predicted"/>
<sequence>MPPRVRTPQSGSGRRSGRRSATPVQSVRPYTIPPLAHGAPRHWLFPSRDRTTVLEPFGPKDEDTEPDPPQVVPRYAIIDNRPNRFRHIYEPLEVHNDYLGTIVIPRRHNDADLLFLLATLNPAVSPTPTLAARFLVSSHIMREHIPSLMEQFTYTLGLTEAQRLGNRADDIYAMFHWTLPSVDIEAAWIVVMIVHGRWPLAWDILDIPHTTLFNIAQFVDAVRITPGSEAWRMIRKKLEYTLARQRVEIGRPTHPCVAQWVYIAKVFQWEEDFASLWANLIVSTWRFDMRSWQVDRYSDGFGGDPRPTAPGRWWYTVNELGPDLKRQLKDSRQALVMQLAEIWSAFQHRYRNPTSPETIAATTSFAGSPQDLRKIIIDYSRIIEKKIQREALLANRQIDACALAGCAKLVRDVNAVFDRVKSMDVYGKPATLTEKSYWKPLRYQNPFIETPLELDPAHGSLKSIYTFQSGAENTLVYWRNRKSWRNNELSLRAEERSEHIWTFVQCTIALVLFFEYMVWHFGLRPGQVRDFRACFYGIWCLSGVFNLFGVLKYFFGKIVRHSMHGRQSQD</sequence>
<feature type="transmembrane region" description="Helical" evidence="2">
    <location>
        <begin position="533"/>
        <end position="555"/>
    </location>
</feature>
<comment type="caution">
    <text evidence="3">The sequence shown here is derived from an EMBL/GenBank/DDBJ whole genome shotgun (WGS) entry which is preliminary data.</text>
</comment>
<feature type="transmembrane region" description="Helical" evidence="2">
    <location>
        <begin position="500"/>
        <end position="521"/>
    </location>
</feature>
<organism evidence="3 4">
    <name type="scientific">Drechslerella dactyloides</name>
    <name type="common">Nematode-trapping fungus</name>
    <name type="synonym">Arthrobotrys dactyloides</name>
    <dbReference type="NCBI Taxonomy" id="74499"/>
    <lineage>
        <taxon>Eukaryota</taxon>
        <taxon>Fungi</taxon>
        <taxon>Dikarya</taxon>
        <taxon>Ascomycota</taxon>
        <taxon>Pezizomycotina</taxon>
        <taxon>Orbiliomycetes</taxon>
        <taxon>Orbiliales</taxon>
        <taxon>Orbiliaceae</taxon>
        <taxon>Drechslerella</taxon>
    </lineage>
</organism>